<dbReference type="Pfam" id="PF00975">
    <property type="entry name" value="Thioesterase"/>
    <property type="match status" value="1"/>
</dbReference>
<name>A0A0B4EEM1_METAF</name>
<dbReference type="AlphaFoldDB" id="A0A0B4EEM1"/>
<dbReference type="Gene3D" id="3.30.300.30">
    <property type="match status" value="1"/>
</dbReference>
<evidence type="ECO:0000259" key="3">
    <source>
        <dbReference type="PROSITE" id="PS50075"/>
    </source>
</evidence>
<dbReference type="SUPFAM" id="SSF56801">
    <property type="entry name" value="Acetyl-CoA synthetase-like"/>
    <property type="match status" value="1"/>
</dbReference>
<sequence>MDTWNCLQDVLRDRAESGSVLSFPLGDVSDPVCISYKDLYFQARRNSGQIRRIQRFKERHPIMLHLDNHADIITWFWSVLFANGIPVILGPSIRSNSSMLDLAVLLEYPICITTSDLTDMWDSGHGMYLHRVETPQKTASRAISSAEPNSHGQYQGGTTTAILMLTSGSSASPKAVMLSHRQILAAVAGKAAVRPLESPRPFLNWIGLDHVASLVEIHIQALWLGVDQVHVHASDVVSAPTTFLSLLHRYKVAKTFAPNFLLAKLLSALQDEKQDRNWDLTNLTMLASGGEDTDTSTCVNLSSILQRYNAPANVITAGFGMTETCAGAIFNLDCPEYDVKRGRAVVSLGTCMDGIEMRITNPGLDRSQLAAPDEPGDLEVRGSVLFSGYYRDARATAECFTQDGWFRTGDQASIDAQGHLSLKGRVKDLVNINGAKFAMAPLQTALDQALCHQAARLVAFPSRAAHTEQVTVAYIPRNWDMPAKDVVEIQHLAVQTCLLRVGASPTVFSLRQESIPLLPVSSLGKISRTKMRTLYEAGAFSKDVDLHLSRVEQFRKQRQKMDDTEANDAEKLLIRCLLELKSIDRGAIGVNTCIFELGFTSIDVIQLKIRIEEALGASVSVTSILRHPTPSALAKALCPESEKGRSLDTRLNSSYDPVVAFNAAGKKTPLWLVHPGIGEVLVFVGLAQHIASDDRPVYALRARGLDPGQEQFVSIDEVVDAYLAALRQRQPQGPYVMAGYSYGTMIAFEMAKKLEATDGHGTVQFLGCLNLPPHIKTRMRQLNWQNCLLHLAYFLILITEEQAEQIEDMSQDDALAYVFRLADADRIKELGLDKPGLTRWTNVAHGLPNIAVNYEPGGQVDVLDIFYATPLKSVAPDRTIWVKEHLSKWQDFCRSKPRLHEVDGSHYTMIGPHHVAAFSATFLSALHARGV</sequence>
<dbReference type="Pfam" id="PF00501">
    <property type="entry name" value="AMP-binding"/>
    <property type="match status" value="1"/>
</dbReference>
<dbReference type="InterPro" id="IPR036736">
    <property type="entry name" value="ACP-like_sf"/>
</dbReference>
<comment type="caution">
    <text evidence="4">The sequence shown here is derived from an EMBL/GenBank/DDBJ whole genome shotgun (WGS) entry which is preliminary data.</text>
</comment>
<dbReference type="PANTHER" id="PTHR24096">
    <property type="entry name" value="LONG-CHAIN-FATTY-ACID--COA LIGASE"/>
    <property type="match status" value="1"/>
</dbReference>
<dbReference type="InterPro" id="IPR042099">
    <property type="entry name" value="ANL_N_sf"/>
</dbReference>
<dbReference type="SUPFAM" id="SSF53474">
    <property type="entry name" value="alpha/beta-Hydrolases"/>
    <property type="match status" value="1"/>
</dbReference>
<evidence type="ECO:0000256" key="1">
    <source>
        <dbReference type="ARBA" id="ARBA00022450"/>
    </source>
</evidence>
<dbReference type="EMBL" id="AZNF01000018">
    <property type="protein sequence ID" value="KID60590.1"/>
    <property type="molecule type" value="Genomic_DNA"/>
</dbReference>
<evidence type="ECO:0000313" key="4">
    <source>
        <dbReference type="EMBL" id="KID60590.1"/>
    </source>
</evidence>
<dbReference type="InterPro" id="IPR020806">
    <property type="entry name" value="PKS_PP-bd"/>
</dbReference>
<dbReference type="InterPro" id="IPR045851">
    <property type="entry name" value="AMP-bd_C_sf"/>
</dbReference>
<organism evidence="4 5">
    <name type="scientific">Metarhizium anisopliae (strain ARSEF 549)</name>
    <dbReference type="NCBI Taxonomy" id="3151832"/>
    <lineage>
        <taxon>Eukaryota</taxon>
        <taxon>Fungi</taxon>
        <taxon>Dikarya</taxon>
        <taxon>Ascomycota</taxon>
        <taxon>Pezizomycotina</taxon>
        <taxon>Sordariomycetes</taxon>
        <taxon>Hypocreomycetidae</taxon>
        <taxon>Hypocreales</taxon>
        <taxon>Clavicipitaceae</taxon>
        <taxon>Metarhizium</taxon>
    </lineage>
</organism>
<dbReference type="GO" id="GO:0031177">
    <property type="term" value="F:phosphopantetheine binding"/>
    <property type="evidence" value="ECO:0007669"/>
    <property type="project" value="InterPro"/>
</dbReference>
<dbReference type="Proteomes" id="UP000031186">
    <property type="component" value="Unassembled WGS sequence"/>
</dbReference>
<dbReference type="VEuPathDB" id="FungiDB:MAN_09725"/>
<dbReference type="Gene3D" id="3.40.50.1820">
    <property type="entry name" value="alpha/beta hydrolase"/>
    <property type="match status" value="1"/>
</dbReference>
<evidence type="ECO:0000256" key="2">
    <source>
        <dbReference type="ARBA" id="ARBA00022553"/>
    </source>
</evidence>
<dbReference type="SMART" id="SM00823">
    <property type="entry name" value="PKS_PP"/>
    <property type="match status" value="1"/>
</dbReference>
<dbReference type="InterPro" id="IPR009081">
    <property type="entry name" value="PP-bd_ACP"/>
</dbReference>
<dbReference type="HOGENOM" id="CLU_000022_23_6_1"/>
<dbReference type="SUPFAM" id="SSF47336">
    <property type="entry name" value="ACP-like"/>
    <property type="match status" value="1"/>
</dbReference>
<dbReference type="GO" id="GO:0006633">
    <property type="term" value="P:fatty acid biosynthetic process"/>
    <property type="evidence" value="ECO:0007669"/>
    <property type="project" value="TreeGrafter"/>
</dbReference>
<gene>
    <name evidence="4" type="ORF">MAN_09725</name>
</gene>
<proteinExistence type="predicted"/>
<keyword evidence="2" id="KW-0597">Phosphoprotein</keyword>
<dbReference type="OrthoDB" id="10253869at2759"/>
<evidence type="ECO:0000313" key="5">
    <source>
        <dbReference type="Proteomes" id="UP000031186"/>
    </source>
</evidence>
<keyword evidence="5" id="KW-1185">Reference proteome</keyword>
<dbReference type="InterPro" id="IPR001031">
    <property type="entry name" value="Thioesterase"/>
</dbReference>
<dbReference type="Gene3D" id="3.40.50.12780">
    <property type="entry name" value="N-terminal domain of ligase-like"/>
    <property type="match status" value="1"/>
</dbReference>
<dbReference type="PANTHER" id="PTHR24096:SF267">
    <property type="entry name" value="MALONATE--COA LIGASE ACSF3, MITOCHONDRIAL"/>
    <property type="match status" value="1"/>
</dbReference>
<keyword evidence="1" id="KW-0596">Phosphopantetheine</keyword>
<accession>A0A0B4EEM1</accession>
<protein>
    <submittedName>
        <fullName evidence="4">TdiA, AMP-binding &amp; Acyl-protein synthetase</fullName>
    </submittedName>
</protein>
<dbReference type="Gene3D" id="1.10.1200.10">
    <property type="entry name" value="ACP-like"/>
    <property type="match status" value="1"/>
</dbReference>
<feature type="domain" description="Carrier" evidence="3">
    <location>
        <begin position="564"/>
        <end position="641"/>
    </location>
</feature>
<reference evidence="4 5" key="1">
    <citation type="journal article" date="2014" name="Proc. Natl. Acad. Sci. U.S.A.">
        <title>Trajectory and genomic determinants of fungal-pathogen speciation and host adaptation.</title>
        <authorList>
            <person name="Hu X."/>
            <person name="Xiao G."/>
            <person name="Zheng P."/>
            <person name="Shang Y."/>
            <person name="Su Y."/>
            <person name="Zhang X."/>
            <person name="Liu X."/>
            <person name="Zhan S."/>
            <person name="St Leger R.J."/>
            <person name="Wang C."/>
        </authorList>
    </citation>
    <scope>NUCLEOTIDE SEQUENCE [LARGE SCALE GENOMIC DNA]</scope>
    <source>
        <strain evidence="4 5">ARSEF 549</strain>
    </source>
</reference>
<dbReference type="Pfam" id="PF00550">
    <property type="entry name" value="PP-binding"/>
    <property type="match status" value="1"/>
</dbReference>
<feature type="non-terminal residue" evidence="4">
    <location>
        <position position="1"/>
    </location>
</feature>
<dbReference type="InterPro" id="IPR029058">
    <property type="entry name" value="AB_hydrolase_fold"/>
</dbReference>
<dbReference type="PROSITE" id="PS50075">
    <property type="entry name" value="CARRIER"/>
    <property type="match status" value="1"/>
</dbReference>
<dbReference type="InterPro" id="IPR000873">
    <property type="entry name" value="AMP-dep_synth/lig_dom"/>
</dbReference>
<dbReference type="GO" id="GO:0031957">
    <property type="term" value="F:very long-chain fatty acid-CoA ligase activity"/>
    <property type="evidence" value="ECO:0007669"/>
    <property type="project" value="TreeGrafter"/>
</dbReference>